<dbReference type="InterPro" id="IPR002698">
    <property type="entry name" value="FTHF_cligase"/>
</dbReference>
<dbReference type="GO" id="GO:0005524">
    <property type="term" value="F:ATP binding"/>
    <property type="evidence" value="ECO:0007669"/>
    <property type="project" value="UniProtKB-KW"/>
</dbReference>
<name>A0A9W8HG91_9FUNG</name>
<dbReference type="GO" id="GO:0009396">
    <property type="term" value="P:folic acid-containing compound biosynthetic process"/>
    <property type="evidence" value="ECO:0007669"/>
    <property type="project" value="TreeGrafter"/>
</dbReference>
<evidence type="ECO:0000313" key="8">
    <source>
        <dbReference type="EMBL" id="KAJ2784310.1"/>
    </source>
</evidence>
<keyword evidence="7" id="KW-0460">Magnesium</keyword>
<feature type="binding site" evidence="6">
    <location>
        <position position="57"/>
    </location>
    <ligand>
        <name>substrate</name>
    </ligand>
</feature>
<comment type="cofactor">
    <cofactor evidence="7">
        <name>Mg(2+)</name>
        <dbReference type="ChEBI" id="CHEBI:18420"/>
    </cofactor>
</comment>
<dbReference type="SUPFAM" id="SSF100950">
    <property type="entry name" value="NagB/RpiA/CoA transferase-like"/>
    <property type="match status" value="1"/>
</dbReference>
<accession>A0A9W8HG91</accession>
<dbReference type="AlphaFoldDB" id="A0A9W8HG91"/>
<evidence type="ECO:0000256" key="1">
    <source>
        <dbReference type="ARBA" id="ARBA00010638"/>
    </source>
</evidence>
<dbReference type="GO" id="GO:0046872">
    <property type="term" value="F:metal ion binding"/>
    <property type="evidence" value="ECO:0007669"/>
    <property type="project" value="UniProtKB-KW"/>
</dbReference>
<evidence type="ECO:0000256" key="7">
    <source>
        <dbReference type="RuleBase" id="RU361279"/>
    </source>
</evidence>
<dbReference type="Pfam" id="PF01812">
    <property type="entry name" value="5-FTHF_cyc-lig"/>
    <property type="match status" value="1"/>
</dbReference>
<gene>
    <name evidence="8" type="ORF">H4R18_001196</name>
</gene>
<evidence type="ECO:0000256" key="3">
    <source>
        <dbReference type="ARBA" id="ARBA00022840"/>
    </source>
</evidence>
<comment type="similarity">
    <text evidence="1 7">Belongs to the 5-formyltetrahydrofolate cyclo-ligase family.</text>
</comment>
<evidence type="ECO:0000256" key="2">
    <source>
        <dbReference type="ARBA" id="ARBA00022741"/>
    </source>
</evidence>
<feature type="binding site" evidence="6">
    <location>
        <position position="51"/>
    </location>
    <ligand>
        <name>substrate</name>
    </ligand>
</feature>
<proteinExistence type="inferred from homology"/>
<sequence>MALAKRQLRAQMRQALAAVPPAQVQDESARVCAHVMRLAAYQRAQRISIYLSMDSGELQTDALVADARRRGKAVFVPRVAGARMDMVPLPGDVDPLRLPRDRWGIRVPPPGLAPADPESLDFVVVPGVAFDRAGNRCGHGRGYYDRYLARAAAAYACAVCLAAQVVPAVPTDPHDRSPDAVIAPAGPVFVRNPD</sequence>
<dbReference type="PANTHER" id="PTHR23407:SF1">
    <property type="entry name" value="5-FORMYLTETRAHYDROFOLATE CYCLO-LIGASE"/>
    <property type="match status" value="1"/>
</dbReference>
<dbReference type="EMBL" id="JANBUL010000029">
    <property type="protein sequence ID" value="KAJ2784310.1"/>
    <property type="molecule type" value="Genomic_DNA"/>
</dbReference>
<dbReference type="GO" id="GO:0030272">
    <property type="term" value="F:5-formyltetrahydrofolate cyclo-ligase activity"/>
    <property type="evidence" value="ECO:0007669"/>
    <property type="project" value="UniProtKB-EC"/>
</dbReference>
<dbReference type="EC" id="6.3.3.2" evidence="5 7"/>
<reference evidence="8" key="1">
    <citation type="submission" date="2022-07" db="EMBL/GenBank/DDBJ databases">
        <title>Phylogenomic reconstructions and comparative analyses of Kickxellomycotina fungi.</title>
        <authorList>
            <person name="Reynolds N.K."/>
            <person name="Stajich J.E."/>
            <person name="Barry K."/>
            <person name="Grigoriev I.V."/>
            <person name="Crous P."/>
            <person name="Smith M.E."/>
        </authorList>
    </citation>
    <scope>NUCLEOTIDE SEQUENCE</scope>
    <source>
        <strain evidence="8">NBRC 105414</strain>
    </source>
</reference>
<keyword evidence="9" id="KW-1185">Reference proteome</keyword>
<evidence type="ECO:0000256" key="5">
    <source>
        <dbReference type="ARBA" id="ARBA00038966"/>
    </source>
</evidence>
<dbReference type="PANTHER" id="PTHR23407">
    <property type="entry name" value="ATPASE INHIBITOR/5-FORMYLTETRAHYDROFOLATE CYCLO-LIGASE"/>
    <property type="match status" value="1"/>
</dbReference>
<dbReference type="Gene3D" id="3.40.50.10420">
    <property type="entry name" value="NagB/RpiA/CoA transferase-like"/>
    <property type="match status" value="1"/>
</dbReference>
<organism evidence="8 9">
    <name type="scientific">Coemansia javaensis</name>
    <dbReference type="NCBI Taxonomy" id="2761396"/>
    <lineage>
        <taxon>Eukaryota</taxon>
        <taxon>Fungi</taxon>
        <taxon>Fungi incertae sedis</taxon>
        <taxon>Zoopagomycota</taxon>
        <taxon>Kickxellomycotina</taxon>
        <taxon>Kickxellomycetes</taxon>
        <taxon>Kickxellales</taxon>
        <taxon>Kickxellaceae</taxon>
        <taxon>Coemansia</taxon>
    </lineage>
</organism>
<evidence type="ECO:0000256" key="4">
    <source>
        <dbReference type="ARBA" id="ARBA00036539"/>
    </source>
</evidence>
<evidence type="ECO:0000313" key="9">
    <source>
        <dbReference type="Proteomes" id="UP001140217"/>
    </source>
</evidence>
<dbReference type="PIRSF" id="PIRSF006806">
    <property type="entry name" value="FTHF_cligase"/>
    <property type="match status" value="1"/>
</dbReference>
<evidence type="ECO:0000256" key="6">
    <source>
        <dbReference type="PIRSR" id="PIRSR006806-1"/>
    </source>
</evidence>
<keyword evidence="7" id="KW-0479">Metal-binding</keyword>
<feature type="binding site" evidence="6">
    <location>
        <begin position="136"/>
        <end position="144"/>
    </location>
    <ligand>
        <name>ATP</name>
        <dbReference type="ChEBI" id="CHEBI:30616"/>
    </ligand>
</feature>
<dbReference type="Proteomes" id="UP001140217">
    <property type="component" value="Unassembled WGS sequence"/>
</dbReference>
<feature type="binding site" evidence="6">
    <location>
        <begin position="5"/>
        <end position="9"/>
    </location>
    <ligand>
        <name>ATP</name>
        <dbReference type="ChEBI" id="CHEBI:30616"/>
    </ligand>
</feature>
<protein>
    <recommendedName>
        <fullName evidence="5 7">5-formyltetrahydrofolate cyclo-ligase</fullName>
        <ecNumber evidence="5 7">6.3.3.2</ecNumber>
    </recommendedName>
</protein>
<dbReference type="InterPro" id="IPR037171">
    <property type="entry name" value="NagB/RpiA_transferase-like"/>
</dbReference>
<comment type="catalytic activity">
    <reaction evidence="4 7">
        <text>(6S)-5-formyl-5,6,7,8-tetrahydrofolate + ATP = (6R)-5,10-methenyltetrahydrofolate + ADP + phosphate</text>
        <dbReference type="Rhea" id="RHEA:10488"/>
        <dbReference type="ChEBI" id="CHEBI:30616"/>
        <dbReference type="ChEBI" id="CHEBI:43474"/>
        <dbReference type="ChEBI" id="CHEBI:57455"/>
        <dbReference type="ChEBI" id="CHEBI:57457"/>
        <dbReference type="ChEBI" id="CHEBI:456216"/>
        <dbReference type="EC" id="6.3.3.2"/>
    </reaction>
</comment>
<keyword evidence="2 6" id="KW-0547">Nucleotide-binding</keyword>
<dbReference type="GO" id="GO:0005739">
    <property type="term" value="C:mitochondrion"/>
    <property type="evidence" value="ECO:0007669"/>
    <property type="project" value="TreeGrafter"/>
</dbReference>
<dbReference type="NCBIfam" id="TIGR02727">
    <property type="entry name" value="MTHFS_bact"/>
    <property type="match status" value="1"/>
</dbReference>
<dbReference type="GO" id="GO:0035999">
    <property type="term" value="P:tetrahydrofolate interconversion"/>
    <property type="evidence" value="ECO:0007669"/>
    <property type="project" value="TreeGrafter"/>
</dbReference>
<keyword evidence="3 6" id="KW-0067">ATP-binding</keyword>
<dbReference type="OrthoDB" id="2015992at2759"/>
<dbReference type="InterPro" id="IPR024185">
    <property type="entry name" value="FTHF_cligase-like_sf"/>
</dbReference>
<comment type="caution">
    <text evidence="8">The sequence shown here is derived from an EMBL/GenBank/DDBJ whole genome shotgun (WGS) entry which is preliminary data.</text>
</comment>